<accession>J9DK20</accession>
<evidence type="ECO:0000313" key="3">
    <source>
        <dbReference type="Proteomes" id="UP000004810"/>
    </source>
</evidence>
<comment type="caution">
    <text evidence="2">The sequence shown here is derived from an EMBL/GenBank/DDBJ whole genome shotgun (WGS) entry which is preliminary data.</text>
</comment>
<keyword evidence="1" id="KW-0732">Signal</keyword>
<reference evidence="3" key="1">
    <citation type="submission" date="2012-08" db="EMBL/GenBank/DDBJ databases">
        <title>The Genome Sequence of Wuchereria bancrofti.</title>
        <authorList>
            <person name="Nutman T.B."/>
            <person name="Fink D.L."/>
            <person name="Russ C."/>
            <person name="Young S."/>
            <person name="Zeng Q."/>
            <person name="Koehrsen M."/>
            <person name="Alvarado L."/>
            <person name="Berlin A."/>
            <person name="Chapman S.B."/>
            <person name="Chen Z."/>
            <person name="Freedman E."/>
            <person name="Gellesch M."/>
            <person name="Goldberg J."/>
            <person name="Griggs A."/>
            <person name="Gujja S."/>
            <person name="Heilman E.R."/>
            <person name="Heiman D."/>
            <person name="Hepburn T."/>
            <person name="Howarth C."/>
            <person name="Jen D."/>
            <person name="Larson L."/>
            <person name="Lewis B."/>
            <person name="Mehta T."/>
            <person name="Park D."/>
            <person name="Pearson M."/>
            <person name="Roberts A."/>
            <person name="Saif S."/>
            <person name="Shea T."/>
            <person name="Shenoy N."/>
            <person name="Sisk P."/>
            <person name="Stolte C."/>
            <person name="Sykes S."/>
            <person name="Walk T."/>
            <person name="White J."/>
            <person name="Yandava C."/>
            <person name="Haas B."/>
            <person name="Henn M.R."/>
            <person name="Nusbaum C."/>
            <person name="Birren B."/>
        </authorList>
    </citation>
    <scope>NUCLEOTIDE SEQUENCE [LARGE SCALE GENOMIC DNA]</scope>
    <source>
        <strain evidence="3">NA</strain>
    </source>
</reference>
<evidence type="ECO:0000313" key="2">
    <source>
        <dbReference type="EMBL" id="EJW69958.1"/>
    </source>
</evidence>
<dbReference type="AlphaFoldDB" id="J9DK20"/>
<name>J9DK20_WUCBA</name>
<dbReference type="Proteomes" id="UP000004810">
    <property type="component" value="Unassembled WGS sequence"/>
</dbReference>
<gene>
    <name evidence="2" type="ORF">WUBG_19133</name>
</gene>
<dbReference type="EMBL" id="ADBV01024534">
    <property type="protein sequence ID" value="EJW69958.1"/>
    <property type="molecule type" value="Genomic_DNA"/>
</dbReference>
<organism evidence="2 3">
    <name type="scientific">Wuchereria bancrofti</name>
    <dbReference type="NCBI Taxonomy" id="6293"/>
    <lineage>
        <taxon>Eukaryota</taxon>
        <taxon>Metazoa</taxon>
        <taxon>Ecdysozoa</taxon>
        <taxon>Nematoda</taxon>
        <taxon>Chromadorea</taxon>
        <taxon>Rhabditida</taxon>
        <taxon>Spirurina</taxon>
        <taxon>Spiruromorpha</taxon>
        <taxon>Filarioidea</taxon>
        <taxon>Onchocercidae</taxon>
        <taxon>Wuchereria</taxon>
    </lineage>
</organism>
<feature type="signal peptide" evidence="1">
    <location>
        <begin position="1"/>
        <end position="19"/>
    </location>
</feature>
<proteinExistence type="predicted"/>
<sequence>MLITLLIAFYLRFYGLFHSVEKLKRYHKDYQNMAAIVDLLNWDAYTEHIFCSNRLKSFTKNAWPHQQSVNYHQKKVLVTRSISLNKIIY</sequence>
<feature type="chain" id="PRO_5003822986" evidence="1">
    <location>
        <begin position="20"/>
        <end position="89"/>
    </location>
</feature>
<evidence type="ECO:0000256" key="1">
    <source>
        <dbReference type="SAM" id="SignalP"/>
    </source>
</evidence>
<protein>
    <submittedName>
        <fullName evidence="2">Uncharacterized protein</fullName>
    </submittedName>
</protein>